<evidence type="ECO:0000256" key="1">
    <source>
        <dbReference type="SAM" id="MobiDB-lite"/>
    </source>
</evidence>
<dbReference type="SMART" id="SM00213">
    <property type="entry name" value="UBQ"/>
    <property type="match status" value="1"/>
</dbReference>
<keyword evidence="4" id="KW-1185">Reference proteome</keyword>
<name>A0ABD2FXK7_PAGBO</name>
<dbReference type="AlphaFoldDB" id="A0ABD2FXK7"/>
<evidence type="ECO:0000313" key="3">
    <source>
        <dbReference type="EMBL" id="KAL3046305.1"/>
    </source>
</evidence>
<organism evidence="3 4">
    <name type="scientific">Pagothenia borchgrevinki</name>
    <name type="common">Bald rockcod</name>
    <name type="synonym">Trematomus borchgrevinki</name>
    <dbReference type="NCBI Taxonomy" id="8213"/>
    <lineage>
        <taxon>Eukaryota</taxon>
        <taxon>Metazoa</taxon>
        <taxon>Chordata</taxon>
        <taxon>Craniata</taxon>
        <taxon>Vertebrata</taxon>
        <taxon>Euteleostomi</taxon>
        <taxon>Actinopterygii</taxon>
        <taxon>Neopterygii</taxon>
        <taxon>Teleostei</taxon>
        <taxon>Neoteleostei</taxon>
        <taxon>Acanthomorphata</taxon>
        <taxon>Eupercaria</taxon>
        <taxon>Perciformes</taxon>
        <taxon>Notothenioidei</taxon>
        <taxon>Nototheniidae</taxon>
        <taxon>Pagothenia</taxon>
    </lineage>
</organism>
<comment type="caution">
    <text evidence="3">The sequence shown here is derived from an EMBL/GenBank/DDBJ whole genome shotgun (WGS) entry which is preliminary data.</text>
</comment>
<protein>
    <recommendedName>
        <fullName evidence="2">Ubiquitin-like domain-containing protein</fullName>
    </recommendedName>
</protein>
<dbReference type="SUPFAM" id="SSF54236">
    <property type="entry name" value="Ubiquitin-like"/>
    <property type="match status" value="1"/>
</dbReference>
<feature type="compositionally biased region" description="Basic and acidic residues" evidence="1">
    <location>
        <begin position="100"/>
        <end position="116"/>
    </location>
</feature>
<feature type="region of interest" description="Disordered" evidence="1">
    <location>
        <begin position="86"/>
        <end position="116"/>
    </location>
</feature>
<feature type="domain" description="Ubiquitin-like" evidence="2">
    <location>
        <begin position="11"/>
        <end position="89"/>
    </location>
</feature>
<accession>A0ABD2FXK7</accession>
<reference evidence="3 4" key="1">
    <citation type="journal article" date="2022" name="G3 (Bethesda)">
        <title>Evaluating Illumina-, Nanopore-, and PacBio-based genome assembly strategies with the bald notothen, Trematomus borchgrevinki.</title>
        <authorList>
            <person name="Rayamajhi N."/>
            <person name="Cheng C.C."/>
            <person name="Catchen J.M."/>
        </authorList>
    </citation>
    <scope>NUCLEOTIDE SEQUENCE [LARGE SCALE GENOMIC DNA]</scope>
    <source>
        <strain evidence="3">AGRC-2024</strain>
    </source>
</reference>
<dbReference type="PRINTS" id="PR00348">
    <property type="entry name" value="UBIQUITIN"/>
</dbReference>
<evidence type="ECO:0000259" key="2">
    <source>
        <dbReference type="PROSITE" id="PS50053"/>
    </source>
</evidence>
<dbReference type="Pfam" id="PF00240">
    <property type="entry name" value="ubiquitin"/>
    <property type="match status" value="1"/>
</dbReference>
<dbReference type="PROSITE" id="PS50053">
    <property type="entry name" value="UBIQUITIN_2"/>
    <property type="match status" value="1"/>
</dbReference>
<dbReference type="InterPro" id="IPR029071">
    <property type="entry name" value="Ubiquitin-like_domsf"/>
</dbReference>
<dbReference type="EMBL" id="JBIYXZ010002085">
    <property type="protein sequence ID" value="KAL3046305.1"/>
    <property type="molecule type" value="Genomic_DNA"/>
</dbReference>
<proteinExistence type="predicted"/>
<gene>
    <name evidence="3" type="ORF">OYC64_004336</name>
</gene>
<sequence>MGNQQPKKRPVQILIKSCSGPTYAVCLDDEIKGTTVLDLKHKIQHHDGIPEEQQRLIFGGKQLVDDFKLSDYGIQKESTIHVMRRLRGGAEPGDPGDLGLGDKDGTNRSMEELADF</sequence>
<dbReference type="Gene3D" id="3.10.20.90">
    <property type="entry name" value="Phosphatidylinositol 3-kinase Catalytic Subunit, Chain A, domain 1"/>
    <property type="match status" value="1"/>
</dbReference>
<dbReference type="InterPro" id="IPR050158">
    <property type="entry name" value="Ubiquitin_ubiquitin-like"/>
</dbReference>
<evidence type="ECO:0000313" key="4">
    <source>
        <dbReference type="Proteomes" id="UP001619887"/>
    </source>
</evidence>
<dbReference type="InterPro" id="IPR000626">
    <property type="entry name" value="Ubiquitin-like_dom"/>
</dbReference>
<dbReference type="PANTHER" id="PTHR10666">
    <property type="entry name" value="UBIQUITIN"/>
    <property type="match status" value="1"/>
</dbReference>
<dbReference type="InterPro" id="IPR019956">
    <property type="entry name" value="Ubiquitin_dom"/>
</dbReference>
<reference evidence="3 4" key="2">
    <citation type="journal article" date="2024" name="G3 (Bethesda)">
        <title>The genome of the cryopelagic Antarctic bald notothen, Trematomus borchgrevinki.</title>
        <authorList>
            <person name="Rayamajhi N."/>
            <person name="Rivera-Colon A.G."/>
            <person name="Minhas B.F."/>
            <person name="Cheng C.C."/>
            <person name="Catchen J.M."/>
        </authorList>
    </citation>
    <scope>NUCLEOTIDE SEQUENCE [LARGE SCALE GENOMIC DNA]</scope>
    <source>
        <strain evidence="3">AGRC-2024</strain>
    </source>
</reference>
<dbReference type="Proteomes" id="UP001619887">
    <property type="component" value="Unassembled WGS sequence"/>
</dbReference>